<dbReference type="InterPro" id="IPR012675">
    <property type="entry name" value="Beta-grasp_dom_sf"/>
</dbReference>
<reference evidence="4" key="1">
    <citation type="journal article" date="2023" name="Science">
        <title>Genome structures resolve the early diversification of teleost fishes.</title>
        <authorList>
            <person name="Parey E."/>
            <person name="Louis A."/>
            <person name="Montfort J."/>
            <person name="Bouchez O."/>
            <person name="Roques C."/>
            <person name="Iampietro C."/>
            <person name="Lluch J."/>
            <person name="Castinel A."/>
            <person name="Donnadieu C."/>
            <person name="Desvignes T."/>
            <person name="Floi Bucao C."/>
            <person name="Jouanno E."/>
            <person name="Wen M."/>
            <person name="Mejri S."/>
            <person name="Dirks R."/>
            <person name="Jansen H."/>
            <person name="Henkel C."/>
            <person name="Chen W.J."/>
            <person name="Zahm M."/>
            <person name="Cabau C."/>
            <person name="Klopp C."/>
            <person name="Thompson A.W."/>
            <person name="Robinson-Rechavi M."/>
            <person name="Braasch I."/>
            <person name="Lecointre G."/>
            <person name="Bobe J."/>
            <person name="Postlethwait J.H."/>
            <person name="Berthelot C."/>
            <person name="Roest Crollius H."/>
            <person name="Guiguen Y."/>
        </authorList>
    </citation>
    <scope>NUCLEOTIDE SEQUENCE</scope>
    <source>
        <strain evidence="4">WJC10195</strain>
    </source>
</reference>
<keyword evidence="1" id="KW-0408">Iron</keyword>
<dbReference type="Gene3D" id="3.10.20.30">
    <property type="match status" value="1"/>
</dbReference>
<evidence type="ECO:0000313" key="5">
    <source>
        <dbReference type="Proteomes" id="UP001152622"/>
    </source>
</evidence>
<evidence type="ECO:0000313" key="4">
    <source>
        <dbReference type="EMBL" id="KAJ8353453.1"/>
    </source>
</evidence>
<keyword evidence="1" id="KW-0479">Metal-binding</keyword>
<accession>A0A9Q1F8S0</accession>
<dbReference type="AlphaFoldDB" id="A0A9Q1F8S0"/>
<evidence type="ECO:0000259" key="3">
    <source>
        <dbReference type="PROSITE" id="PS51085"/>
    </source>
</evidence>
<keyword evidence="1" id="KW-0001">2Fe-2S</keyword>
<name>A0A9Q1F8S0_SYNKA</name>
<evidence type="ECO:0000256" key="1">
    <source>
        <dbReference type="ARBA" id="ARBA00022714"/>
    </source>
</evidence>
<dbReference type="InterPro" id="IPR001041">
    <property type="entry name" value="2Fe-2S_ferredoxin-type"/>
</dbReference>
<feature type="domain" description="2Fe-2S ferredoxin-type" evidence="3">
    <location>
        <begin position="18"/>
        <end position="105"/>
    </location>
</feature>
<evidence type="ECO:0000256" key="2">
    <source>
        <dbReference type="ARBA" id="ARBA00023014"/>
    </source>
</evidence>
<comment type="caution">
    <text evidence="4">The sequence shown here is derived from an EMBL/GenBank/DDBJ whole genome shotgun (WGS) entry which is preliminary data.</text>
</comment>
<dbReference type="CDD" id="cd00207">
    <property type="entry name" value="fer2"/>
    <property type="match status" value="1"/>
</dbReference>
<dbReference type="Proteomes" id="UP001152622">
    <property type="component" value="Chromosome 7"/>
</dbReference>
<dbReference type="GO" id="GO:0051537">
    <property type="term" value="F:2 iron, 2 sulfur cluster binding"/>
    <property type="evidence" value="ECO:0007669"/>
    <property type="project" value="UniProtKB-KW"/>
</dbReference>
<dbReference type="PROSITE" id="PS51085">
    <property type="entry name" value="2FE2S_FER_2"/>
    <property type="match status" value="1"/>
</dbReference>
<dbReference type="SUPFAM" id="SSF54292">
    <property type="entry name" value="2Fe-2S ferredoxin-like"/>
    <property type="match status" value="1"/>
</dbReference>
<dbReference type="GO" id="GO:0005506">
    <property type="term" value="F:iron ion binding"/>
    <property type="evidence" value="ECO:0007669"/>
    <property type="project" value="InterPro"/>
</dbReference>
<dbReference type="EMBL" id="JAINUF010000007">
    <property type="protein sequence ID" value="KAJ8353453.1"/>
    <property type="molecule type" value="Genomic_DNA"/>
</dbReference>
<keyword evidence="5" id="KW-1185">Reference proteome</keyword>
<dbReference type="FunFam" id="3.10.20.30:FF:000015">
    <property type="entry name" value="Aldehyde oxidase 1"/>
    <property type="match status" value="1"/>
</dbReference>
<gene>
    <name evidence="4" type="ORF">SKAU_G00210200</name>
</gene>
<protein>
    <recommendedName>
        <fullName evidence="3">2Fe-2S ferredoxin-type domain-containing protein</fullName>
    </recommendedName>
</protein>
<dbReference type="PANTHER" id="PTHR45444:SF3">
    <property type="entry name" value="XANTHINE DEHYDROGENASE"/>
    <property type="match status" value="1"/>
</dbReference>
<dbReference type="InterPro" id="IPR016208">
    <property type="entry name" value="Ald_Oxase/xanthine_DH-like"/>
</dbReference>
<dbReference type="PROSITE" id="PS00197">
    <property type="entry name" value="2FE2S_FER_1"/>
    <property type="match status" value="1"/>
</dbReference>
<dbReference type="PANTHER" id="PTHR45444">
    <property type="entry name" value="XANTHINE DEHYDROGENASE"/>
    <property type="match status" value="1"/>
</dbReference>
<dbReference type="OrthoDB" id="8300278at2759"/>
<dbReference type="InterPro" id="IPR006058">
    <property type="entry name" value="2Fe2S_fd_BS"/>
</dbReference>
<dbReference type="InterPro" id="IPR036010">
    <property type="entry name" value="2Fe-2S_ferredoxin-like_sf"/>
</dbReference>
<dbReference type="GO" id="GO:0016491">
    <property type="term" value="F:oxidoreductase activity"/>
    <property type="evidence" value="ECO:0007669"/>
    <property type="project" value="InterPro"/>
</dbReference>
<keyword evidence="2" id="KW-0411">Iron-sulfur</keyword>
<dbReference type="Pfam" id="PF00111">
    <property type="entry name" value="Fer2"/>
    <property type="match status" value="1"/>
</dbReference>
<sequence length="132" mass="14215">MSNHIIAEMSMVSNSFGDELVFFVNGKKIVERNAEPEMTLLTYLRRTLGLTGTKLGCAEGGCGACTVMVSKFHLYQNRIVHHSVNACLAPICSLHHCAVTTVEGIGSVETKLHPVQVITATIEPPPHAQNSG</sequence>
<proteinExistence type="predicted"/>
<organism evidence="4 5">
    <name type="scientific">Synaphobranchus kaupii</name>
    <name type="common">Kaup's arrowtooth eel</name>
    <dbReference type="NCBI Taxonomy" id="118154"/>
    <lineage>
        <taxon>Eukaryota</taxon>
        <taxon>Metazoa</taxon>
        <taxon>Chordata</taxon>
        <taxon>Craniata</taxon>
        <taxon>Vertebrata</taxon>
        <taxon>Euteleostomi</taxon>
        <taxon>Actinopterygii</taxon>
        <taxon>Neopterygii</taxon>
        <taxon>Teleostei</taxon>
        <taxon>Anguilliformes</taxon>
        <taxon>Synaphobranchidae</taxon>
        <taxon>Synaphobranchus</taxon>
    </lineage>
</organism>